<sequence length="150" mass="17214">MTEHKKPEVSFVPILEPTTRLVAELEKLQTNDVLRVLILVRILRDFHSAVPSSQMINKPLEIIVPSVLGPKDQVLNMEDQLREGVVRTKQAIMKEIKNEYWRFILAREMLMATVQKQLAKEGKQLRFSLGSLPNAVYDRVELSDQIAPLI</sequence>
<name>A0A1F5FYB8_9BACT</name>
<dbReference type="Proteomes" id="UP000177069">
    <property type="component" value="Unassembled WGS sequence"/>
</dbReference>
<dbReference type="EMBL" id="MFBA01000055">
    <property type="protein sequence ID" value="OGD84607.1"/>
    <property type="molecule type" value="Genomic_DNA"/>
</dbReference>
<accession>A0A1F5FYB8</accession>
<protein>
    <submittedName>
        <fullName evidence="1">Uncharacterized protein</fullName>
    </submittedName>
</protein>
<dbReference type="AlphaFoldDB" id="A0A1F5FYB8"/>
<gene>
    <name evidence="1" type="ORF">A2696_01505</name>
</gene>
<comment type="caution">
    <text evidence="1">The sequence shown here is derived from an EMBL/GenBank/DDBJ whole genome shotgun (WGS) entry which is preliminary data.</text>
</comment>
<reference evidence="1 2" key="1">
    <citation type="journal article" date="2016" name="Nat. Commun.">
        <title>Thousands of microbial genomes shed light on interconnected biogeochemical processes in an aquifer system.</title>
        <authorList>
            <person name="Anantharaman K."/>
            <person name="Brown C.T."/>
            <person name="Hug L.A."/>
            <person name="Sharon I."/>
            <person name="Castelle C.J."/>
            <person name="Probst A.J."/>
            <person name="Thomas B.C."/>
            <person name="Singh A."/>
            <person name="Wilkins M.J."/>
            <person name="Karaoz U."/>
            <person name="Brodie E.L."/>
            <person name="Williams K.H."/>
            <person name="Hubbard S.S."/>
            <person name="Banfield J.F."/>
        </authorList>
    </citation>
    <scope>NUCLEOTIDE SEQUENCE [LARGE SCALE GENOMIC DNA]</scope>
</reference>
<organism evidence="1 2">
    <name type="scientific">Candidatus Curtissbacteria bacterium RIFCSPHIGHO2_01_FULL_41_13</name>
    <dbReference type="NCBI Taxonomy" id="1797745"/>
    <lineage>
        <taxon>Bacteria</taxon>
        <taxon>Candidatus Curtissiibacteriota</taxon>
    </lineage>
</organism>
<proteinExistence type="predicted"/>
<evidence type="ECO:0000313" key="1">
    <source>
        <dbReference type="EMBL" id="OGD84607.1"/>
    </source>
</evidence>
<evidence type="ECO:0000313" key="2">
    <source>
        <dbReference type="Proteomes" id="UP000177069"/>
    </source>
</evidence>